<dbReference type="EMBL" id="PIEU01000013">
    <property type="protein sequence ID" value="PZL77188.1"/>
    <property type="molecule type" value="Genomic_DNA"/>
</dbReference>
<dbReference type="GO" id="GO:0003677">
    <property type="term" value="F:DNA binding"/>
    <property type="evidence" value="ECO:0007669"/>
    <property type="project" value="UniProtKB-KW"/>
</dbReference>
<dbReference type="CDD" id="cd00093">
    <property type="entry name" value="HTH_XRE"/>
    <property type="match status" value="1"/>
</dbReference>
<accession>A0A2W3ZBQ8</accession>
<dbReference type="PROSITE" id="PS50943">
    <property type="entry name" value="HTH_CROC1"/>
    <property type="match status" value="1"/>
</dbReference>
<keyword evidence="4" id="KW-1185">Reference proteome</keyword>
<dbReference type="PANTHER" id="PTHR46797:SF2">
    <property type="entry name" value="TRANSCRIPTIONAL REGULATOR"/>
    <property type="match status" value="1"/>
</dbReference>
<gene>
    <name evidence="3" type="ORF">CI088_01870</name>
</gene>
<evidence type="ECO:0000259" key="2">
    <source>
        <dbReference type="PROSITE" id="PS50943"/>
    </source>
</evidence>
<dbReference type="RefSeq" id="WP_111247002.1">
    <property type="nucleotide sequence ID" value="NZ_JAFLVY010000003.1"/>
</dbReference>
<dbReference type="GO" id="GO:0005829">
    <property type="term" value="C:cytosol"/>
    <property type="evidence" value="ECO:0007669"/>
    <property type="project" value="TreeGrafter"/>
</dbReference>
<dbReference type="PANTHER" id="PTHR46797">
    <property type="entry name" value="HTH-TYPE TRANSCRIPTIONAL REGULATOR"/>
    <property type="match status" value="1"/>
</dbReference>
<dbReference type="InterPro" id="IPR001387">
    <property type="entry name" value="Cro/C1-type_HTH"/>
</dbReference>
<dbReference type="Proteomes" id="UP000249828">
    <property type="component" value="Unassembled WGS sequence"/>
</dbReference>
<dbReference type="InterPro" id="IPR050807">
    <property type="entry name" value="TransReg_Diox_bact_type"/>
</dbReference>
<evidence type="ECO:0000256" key="1">
    <source>
        <dbReference type="ARBA" id="ARBA00023125"/>
    </source>
</evidence>
<dbReference type="GO" id="GO:0003700">
    <property type="term" value="F:DNA-binding transcription factor activity"/>
    <property type="evidence" value="ECO:0007669"/>
    <property type="project" value="TreeGrafter"/>
</dbReference>
<evidence type="ECO:0000313" key="4">
    <source>
        <dbReference type="Proteomes" id="UP000249828"/>
    </source>
</evidence>
<evidence type="ECO:0000313" key="3">
    <source>
        <dbReference type="EMBL" id="PZL77188.1"/>
    </source>
</evidence>
<name>A0A2W3ZBQ8_9ENTE</name>
<proteinExistence type="predicted"/>
<dbReference type="Gene3D" id="1.10.260.40">
    <property type="entry name" value="lambda repressor-like DNA-binding domains"/>
    <property type="match status" value="1"/>
</dbReference>
<reference evidence="3 4" key="1">
    <citation type="submission" date="2017-11" db="EMBL/GenBank/DDBJ databases">
        <title>Draft genome sequence of Enterococcus plantarum TRW2 strain isolated from lettuce.</title>
        <authorList>
            <person name="Kim E.B."/>
            <person name="Marco M.L."/>
            <person name="Williams T.R."/>
            <person name="You I.H."/>
        </authorList>
    </citation>
    <scope>NUCLEOTIDE SEQUENCE [LARGE SCALE GENOMIC DNA]</scope>
    <source>
        <strain evidence="3 4">TRW2</strain>
    </source>
</reference>
<dbReference type="Pfam" id="PF12844">
    <property type="entry name" value="HTH_19"/>
    <property type="match status" value="1"/>
</dbReference>
<sequence length="107" mass="12009">MDIGKRIQELRKVNNMTAKQLAEIIDISPSFISAIENNTSKLSLLTLTHICEALGVSLSEFFNNNLSSIDQKLLSVIMKLPENKKYELLDFLTGLSFTQKMSDASEK</sequence>
<comment type="caution">
    <text evidence="3">The sequence shown here is derived from an EMBL/GenBank/DDBJ whole genome shotgun (WGS) entry which is preliminary data.</text>
</comment>
<dbReference type="InterPro" id="IPR010982">
    <property type="entry name" value="Lambda_DNA-bd_dom_sf"/>
</dbReference>
<organism evidence="3 4">
    <name type="scientific">Enterococcus plantarum</name>
    <dbReference type="NCBI Taxonomy" id="1077675"/>
    <lineage>
        <taxon>Bacteria</taxon>
        <taxon>Bacillati</taxon>
        <taxon>Bacillota</taxon>
        <taxon>Bacilli</taxon>
        <taxon>Lactobacillales</taxon>
        <taxon>Enterococcaceae</taxon>
        <taxon>Enterococcus</taxon>
    </lineage>
</organism>
<protein>
    <submittedName>
        <fullName evidence="3">XRE family transcriptional regulator</fullName>
    </submittedName>
</protein>
<feature type="domain" description="HTH cro/C1-type" evidence="2">
    <location>
        <begin position="7"/>
        <end position="61"/>
    </location>
</feature>
<dbReference type="AlphaFoldDB" id="A0A2W3ZBQ8"/>
<dbReference type="SMART" id="SM00530">
    <property type="entry name" value="HTH_XRE"/>
    <property type="match status" value="1"/>
</dbReference>
<dbReference type="SUPFAM" id="SSF47413">
    <property type="entry name" value="lambda repressor-like DNA-binding domains"/>
    <property type="match status" value="1"/>
</dbReference>
<keyword evidence="1" id="KW-0238">DNA-binding</keyword>